<proteinExistence type="predicted"/>
<feature type="transmembrane region" description="Helical" evidence="1">
    <location>
        <begin position="69"/>
        <end position="90"/>
    </location>
</feature>
<feature type="transmembrane region" description="Helical" evidence="1">
    <location>
        <begin position="41"/>
        <end position="62"/>
    </location>
</feature>
<keyword evidence="1" id="KW-0812">Transmembrane</keyword>
<reference evidence="2 3" key="1">
    <citation type="submission" date="2019-08" db="EMBL/GenBank/DDBJ databases">
        <title>Complete genome sequence of Candidatus Uab amorphum.</title>
        <authorList>
            <person name="Shiratori T."/>
            <person name="Suzuki S."/>
            <person name="Kakizawa Y."/>
            <person name="Ishida K."/>
        </authorList>
    </citation>
    <scope>NUCLEOTIDE SEQUENCE [LARGE SCALE GENOMIC DNA]</scope>
    <source>
        <strain evidence="2 3">SRT547</strain>
    </source>
</reference>
<dbReference type="KEGG" id="uam:UABAM_05635"/>
<dbReference type="RefSeq" id="WP_151971258.1">
    <property type="nucleotide sequence ID" value="NZ_AP019860.1"/>
</dbReference>
<keyword evidence="1" id="KW-1133">Transmembrane helix</keyword>
<protein>
    <submittedName>
        <fullName evidence="2">Uncharacterized protein</fullName>
    </submittedName>
</protein>
<gene>
    <name evidence="2" type="ORF">UABAM_05635</name>
</gene>
<evidence type="ECO:0000313" key="2">
    <source>
        <dbReference type="EMBL" id="BBM87232.1"/>
    </source>
</evidence>
<dbReference type="EMBL" id="AP019860">
    <property type="protein sequence ID" value="BBM87232.1"/>
    <property type="molecule type" value="Genomic_DNA"/>
</dbReference>
<organism evidence="2 3">
    <name type="scientific">Uabimicrobium amorphum</name>
    <dbReference type="NCBI Taxonomy" id="2596890"/>
    <lineage>
        <taxon>Bacteria</taxon>
        <taxon>Pseudomonadati</taxon>
        <taxon>Planctomycetota</taxon>
        <taxon>Candidatus Uabimicrobiia</taxon>
        <taxon>Candidatus Uabimicrobiales</taxon>
        <taxon>Candidatus Uabimicrobiaceae</taxon>
        <taxon>Candidatus Uabimicrobium</taxon>
    </lineage>
</organism>
<accession>A0A5S9ITP3</accession>
<evidence type="ECO:0000313" key="3">
    <source>
        <dbReference type="Proteomes" id="UP000326354"/>
    </source>
</evidence>
<name>A0A5S9ITP3_UABAM</name>
<evidence type="ECO:0000256" key="1">
    <source>
        <dbReference type="SAM" id="Phobius"/>
    </source>
</evidence>
<dbReference type="Proteomes" id="UP000326354">
    <property type="component" value="Chromosome"/>
</dbReference>
<feature type="transmembrane region" description="Helical" evidence="1">
    <location>
        <begin position="112"/>
        <end position="130"/>
    </location>
</feature>
<sequence length="142" mass="16550">MENLKRALYALLWPAACAAIAFFAIFIDINNNLFDWEPRFHWQDILCLLGSIITLVVLFFYTKKLTTTIPLYLAMFASIALLMFAFYLFVSEGSVSSGSFINILNRSTESPWWYKAMRSFILATPIFLWFRALHHYQIVSEQ</sequence>
<feature type="transmembrane region" description="Helical" evidence="1">
    <location>
        <begin position="7"/>
        <end position="29"/>
    </location>
</feature>
<keyword evidence="1" id="KW-0472">Membrane</keyword>
<keyword evidence="3" id="KW-1185">Reference proteome</keyword>
<dbReference type="AlphaFoldDB" id="A0A5S9ITP3"/>